<protein>
    <recommendedName>
        <fullName evidence="4">BTB domain-containing protein</fullName>
    </recommendedName>
</protein>
<feature type="region of interest" description="Disordered" evidence="1">
    <location>
        <begin position="289"/>
        <end position="333"/>
    </location>
</feature>
<evidence type="ECO:0000256" key="1">
    <source>
        <dbReference type="SAM" id="MobiDB-lite"/>
    </source>
</evidence>
<evidence type="ECO:0000313" key="2">
    <source>
        <dbReference type="EMBL" id="KAL0634074.1"/>
    </source>
</evidence>
<dbReference type="Gene3D" id="3.30.710.10">
    <property type="entry name" value="Potassium Channel Kv1.1, Chain A"/>
    <property type="match status" value="1"/>
</dbReference>
<name>A0ABR3GDP6_9PEZI</name>
<accession>A0ABR3GDP6</accession>
<dbReference type="SUPFAM" id="SSF54695">
    <property type="entry name" value="POZ domain"/>
    <property type="match status" value="1"/>
</dbReference>
<dbReference type="PANTHER" id="PTHR47843">
    <property type="entry name" value="BTB DOMAIN-CONTAINING PROTEIN-RELATED"/>
    <property type="match status" value="1"/>
</dbReference>
<feature type="compositionally biased region" description="Basic and acidic residues" evidence="1">
    <location>
        <begin position="289"/>
        <end position="303"/>
    </location>
</feature>
<sequence>MSDSTPSTPAVLAEGDANDTMDGVDTGDLAGDLFGETPQEAEETEKEKEGKREEEETEAEYLRGENGDNTALTVIDVDAIVVAKPMTFVDYLSSPIVTITVGTSTLTAHLALLQRSPYFTFPSPPTSSPLTVDGLASEDIEAVGSFLQYLYTDEYTPRLISGNRPGELVLEGIQETEIDNDGSHLLKHARVYTLAEKLGMEELKTLSHSKIHRISSTAKGELEYARFVYGNTPKDDRTIRSPIASFWAHRIEGHILRHEAESEFMSMILEFPQFAYDILSMVLDQKEKIRERPTRPDREDREGTALTDMAPPPGTAEKAGRGSTRKRPRMSTS</sequence>
<gene>
    <name evidence="2" type="ORF">Q9L58_007023</name>
</gene>
<dbReference type="CDD" id="cd18186">
    <property type="entry name" value="BTB_POZ_ZBTB_KLHL-like"/>
    <property type="match status" value="1"/>
</dbReference>
<dbReference type="PANTHER" id="PTHR47843:SF3">
    <property type="entry name" value="BTB DOMAIN-CONTAINING PROTEIN"/>
    <property type="match status" value="1"/>
</dbReference>
<dbReference type="InterPro" id="IPR011333">
    <property type="entry name" value="SKP1/BTB/POZ_sf"/>
</dbReference>
<evidence type="ECO:0008006" key="4">
    <source>
        <dbReference type="Google" id="ProtNLM"/>
    </source>
</evidence>
<feature type="compositionally biased region" description="Basic residues" evidence="1">
    <location>
        <begin position="323"/>
        <end position="333"/>
    </location>
</feature>
<organism evidence="2 3">
    <name type="scientific">Discina gigas</name>
    <dbReference type="NCBI Taxonomy" id="1032678"/>
    <lineage>
        <taxon>Eukaryota</taxon>
        <taxon>Fungi</taxon>
        <taxon>Dikarya</taxon>
        <taxon>Ascomycota</taxon>
        <taxon>Pezizomycotina</taxon>
        <taxon>Pezizomycetes</taxon>
        <taxon>Pezizales</taxon>
        <taxon>Discinaceae</taxon>
        <taxon>Discina</taxon>
    </lineage>
</organism>
<proteinExistence type="predicted"/>
<evidence type="ECO:0000313" key="3">
    <source>
        <dbReference type="Proteomes" id="UP001447188"/>
    </source>
</evidence>
<comment type="caution">
    <text evidence="2">The sequence shown here is derived from an EMBL/GenBank/DDBJ whole genome shotgun (WGS) entry which is preliminary data.</text>
</comment>
<dbReference type="Proteomes" id="UP001447188">
    <property type="component" value="Unassembled WGS sequence"/>
</dbReference>
<keyword evidence="3" id="KW-1185">Reference proteome</keyword>
<dbReference type="EMBL" id="JBBBZM010000105">
    <property type="protein sequence ID" value="KAL0634074.1"/>
    <property type="molecule type" value="Genomic_DNA"/>
</dbReference>
<reference evidence="2 3" key="1">
    <citation type="submission" date="2024-02" db="EMBL/GenBank/DDBJ databases">
        <title>Discinaceae phylogenomics.</title>
        <authorList>
            <person name="Dirks A.C."/>
            <person name="James T.Y."/>
        </authorList>
    </citation>
    <scope>NUCLEOTIDE SEQUENCE [LARGE SCALE GENOMIC DNA]</scope>
    <source>
        <strain evidence="2 3">ACD0624</strain>
    </source>
</reference>
<feature type="region of interest" description="Disordered" evidence="1">
    <location>
        <begin position="1"/>
        <end position="61"/>
    </location>
</feature>
<feature type="compositionally biased region" description="Basic and acidic residues" evidence="1">
    <location>
        <begin position="45"/>
        <end position="61"/>
    </location>
</feature>